<dbReference type="InterPro" id="IPR036097">
    <property type="entry name" value="HisK_dim/P_sf"/>
</dbReference>
<evidence type="ECO:0000256" key="5">
    <source>
        <dbReference type="ARBA" id="ARBA00022741"/>
    </source>
</evidence>
<dbReference type="InterPro" id="IPR005467">
    <property type="entry name" value="His_kinase_dom"/>
</dbReference>
<dbReference type="InterPro" id="IPR004358">
    <property type="entry name" value="Sig_transdc_His_kin-like_C"/>
</dbReference>
<dbReference type="Gene3D" id="3.30.450.20">
    <property type="entry name" value="PAS domain"/>
    <property type="match status" value="2"/>
</dbReference>
<evidence type="ECO:0000313" key="11">
    <source>
        <dbReference type="EMBL" id="OIJ22231.1"/>
    </source>
</evidence>
<dbReference type="EC" id="2.7.13.3" evidence="2"/>
<keyword evidence="12" id="KW-1185">Reference proteome</keyword>
<dbReference type="Pfam" id="PF00989">
    <property type="entry name" value="PAS"/>
    <property type="match status" value="1"/>
</dbReference>
<dbReference type="GO" id="GO:0005524">
    <property type="term" value="F:ATP binding"/>
    <property type="evidence" value="ECO:0007669"/>
    <property type="project" value="UniProtKB-KW"/>
</dbReference>
<dbReference type="InterPro" id="IPR003594">
    <property type="entry name" value="HATPase_dom"/>
</dbReference>
<dbReference type="Pfam" id="PF02518">
    <property type="entry name" value="HATPase_c"/>
    <property type="match status" value="1"/>
</dbReference>
<dbReference type="PANTHER" id="PTHR43065">
    <property type="entry name" value="SENSOR HISTIDINE KINASE"/>
    <property type="match status" value="1"/>
</dbReference>
<dbReference type="CDD" id="cd00082">
    <property type="entry name" value="HisKA"/>
    <property type="match status" value="1"/>
</dbReference>
<keyword evidence="5" id="KW-0547">Nucleotide-binding</keyword>
<evidence type="ECO:0000259" key="9">
    <source>
        <dbReference type="PROSITE" id="PS50109"/>
    </source>
</evidence>
<evidence type="ECO:0000256" key="6">
    <source>
        <dbReference type="ARBA" id="ARBA00022777"/>
    </source>
</evidence>
<dbReference type="Gene3D" id="3.30.565.10">
    <property type="entry name" value="Histidine kinase-like ATPase, C-terminal domain"/>
    <property type="match status" value="1"/>
</dbReference>
<dbReference type="PROSITE" id="PS50112">
    <property type="entry name" value="PAS"/>
    <property type="match status" value="1"/>
</dbReference>
<comment type="catalytic activity">
    <reaction evidence="1">
        <text>ATP + protein L-histidine = ADP + protein N-phospho-L-histidine.</text>
        <dbReference type="EC" id="2.7.13.3"/>
    </reaction>
</comment>
<dbReference type="Pfam" id="PF08448">
    <property type="entry name" value="PAS_4"/>
    <property type="match status" value="1"/>
</dbReference>
<evidence type="ECO:0000256" key="3">
    <source>
        <dbReference type="ARBA" id="ARBA00022553"/>
    </source>
</evidence>
<evidence type="ECO:0000256" key="7">
    <source>
        <dbReference type="ARBA" id="ARBA00022840"/>
    </source>
</evidence>
<dbReference type="InterPro" id="IPR013656">
    <property type="entry name" value="PAS_4"/>
</dbReference>
<dbReference type="OrthoDB" id="9815750at2"/>
<protein>
    <recommendedName>
        <fullName evidence="2">histidine kinase</fullName>
        <ecNumber evidence="2">2.7.13.3</ecNumber>
    </recommendedName>
</protein>
<dbReference type="STRING" id="472963.BKP45_06065"/>
<evidence type="ECO:0000256" key="4">
    <source>
        <dbReference type="ARBA" id="ARBA00022679"/>
    </source>
</evidence>
<dbReference type="SMART" id="SM00091">
    <property type="entry name" value="PAS"/>
    <property type="match status" value="2"/>
</dbReference>
<dbReference type="GO" id="GO:0006355">
    <property type="term" value="P:regulation of DNA-templated transcription"/>
    <property type="evidence" value="ECO:0007669"/>
    <property type="project" value="InterPro"/>
</dbReference>
<keyword evidence="3" id="KW-0597">Phosphoprotein</keyword>
<evidence type="ECO:0000259" key="10">
    <source>
        <dbReference type="PROSITE" id="PS50112"/>
    </source>
</evidence>
<dbReference type="InterPro" id="IPR003661">
    <property type="entry name" value="HisK_dim/P_dom"/>
</dbReference>
<dbReference type="NCBIfam" id="TIGR00229">
    <property type="entry name" value="sensory_box"/>
    <property type="match status" value="1"/>
</dbReference>
<dbReference type="InterPro" id="IPR000014">
    <property type="entry name" value="PAS"/>
</dbReference>
<evidence type="ECO:0000256" key="1">
    <source>
        <dbReference type="ARBA" id="ARBA00000085"/>
    </source>
</evidence>
<feature type="domain" description="PAS" evidence="10">
    <location>
        <begin position="118"/>
        <end position="188"/>
    </location>
</feature>
<dbReference type="InterPro" id="IPR036890">
    <property type="entry name" value="HATPase_C_sf"/>
</dbReference>
<proteinExistence type="predicted"/>
<dbReference type="PRINTS" id="PR00344">
    <property type="entry name" value="BCTRLSENSOR"/>
</dbReference>
<dbReference type="EMBL" id="MLQS01000001">
    <property type="protein sequence ID" value="OIJ22231.1"/>
    <property type="molecule type" value="Genomic_DNA"/>
</dbReference>
<dbReference type="SUPFAM" id="SSF55785">
    <property type="entry name" value="PYP-like sensor domain (PAS domain)"/>
    <property type="match status" value="2"/>
</dbReference>
<keyword evidence="6" id="KW-0418">Kinase</keyword>
<dbReference type="Proteomes" id="UP000180057">
    <property type="component" value="Unassembled WGS sequence"/>
</dbReference>
<dbReference type="SMART" id="SM00388">
    <property type="entry name" value="HisKA"/>
    <property type="match status" value="1"/>
</dbReference>
<reference evidence="11 12" key="1">
    <citation type="submission" date="2016-10" db="EMBL/GenBank/DDBJ databases">
        <title>Draft genome sequences of four alkaliphilic bacteria belonging to the Anaerobacillus genus.</title>
        <authorList>
            <person name="Bassil N.M."/>
            <person name="Lloyd J.R."/>
        </authorList>
    </citation>
    <scope>NUCLEOTIDE SEQUENCE [LARGE SCALE GENOMIC DNA]</scope>
    <source>
        <strain evidence="11 12">DSM 22531</strain>
    </source>
</reference>
<keyword evidence="4" id="KW-0808">Transferase</keyword>
<name>A0A1S2MBX7_9BACI</name>
<dbReference type="InterPro" id="IPR035965">
    <property type="entry name" value="PAS-like_dom_sf"/>
</dbReference>
<dbReference type="SUPFAM" id="SSF47384">
    <property type="entry name" value="Homodimeric domain of signal transducing histidine kinase"/>
    <property type="match status" value="1"/>
</dbReference>
<accession>A0A1S2MBX7</accession>
<dbReference type="AlphaFoldDB" id="A0A1S2MBX7"/>
<sequence>MDVKKFDALDILEKITDGFFILDTKWNFIYLNQAAEKMFNRPKGKLLRTSLWDQFPHMVTLPIFSYFHLAMKEQQSVSFELYYPLKNQWFDLRAYPSKETLSVYFVNITSSKRKSIKREQHYQSLFTNNPDAVYSFDLKGRYISVNKALEELTGYRENELIDQSFHHLIAKEDLEKTMYFFNEATNGVPQNYYCKIIHKSGRIIHCKVTNIPITIGNKVIGVYGICKDITLQKVAEESIEKAEKLSLVGQLSASIAHEIRNPLTTLKGFLQLIKKEKEVNPIHLEILLDEMNRIEMITSELLLLAKPQAVQFTNGNIKDTINDVVTLLQSQALMKNIEIIFEYEKVGSISYVSNQLKQVFINLIKNAIESMTDGGVIKVVLHDYSQENILIEVIDQGCGISDDLAPNIGMPFYSTKEKGTGLGMVTTFKIINDHGGKIEFTSKIGEGTIFRVFLPKPRRATKVNI</sequence>
<gene>
    <name evidence="11" type="ORF">BKP45_06065</name>
</gene>
<comment type="caution">
    <text evidence="11">The sequence shown here is derived from an EMBL/GenBank/DDBJ whole genome shotgun (WGS) entry which is preliminary data.</text>
</comment>
<dbReference type="SUPFAM" id="SSF55874">
    <property type="entry name" value="ATPase domain of HSP90 chaperone/DNA topoisomerase II/histidine kinase"/>
    <property type="match status" value="1"/>
</dbReference>
<organism evidence="11 12">
    <name type="scientific">Anaerobacillus alkalidiazotrophicus</name>
    <dbReference type="NCBI Taxonomy" id="472963"/>
    <lineage>
        <taxon>Bacteria</taxon>
        <taxon>Bacillati</taxon>
        <taxon>Bacillota</taxon>
        <taxon>Bacilli</taxon>
        <taxon>Bacillales</taxon>
        <taxon>Bacillaceae</taxon>
        <taxon>Anaerobacillus</taxon>
    </lineage>
</organism>
<dbReference type="Pfam" id="PF00512">
    <property type="entry name" value="HisKA"/>
    <property type="match status" value="1"/>
</dbReference>
<keyword evidence="8" id="KW-0902">Two-component regulatory system</keyword>
<dbReference type="PROSITE" id="PS50109">
    <property type="entry name" value="HIS_KIN"/>
    <property type="match status" value="1"/>
</dbReference>
<dbReference type="RefSeq" id="WP_071388791.1">
    <property type="nucleotide sequence ID" value="NZ_MLQS01000001.1"/>
</dbReference>
<evidence type="ECO:0000256" key="2">
    <source>
        <dbReference type="ARBA" id="ARBA00012438"/>
    </source>
</evidence>
<dbReference type="InterPro" id="IPR013767">
    <property type="entry name" value="PAS_fold"/>
</dbReference>
<dbReference type="SMART" id="SM00387">
    <property type="entry name" value="HATPase_c"/>
    <property type="match status" value="1"/>
</dbReference>
<dbReference type="GO" id="GO:0000155">
    <property type="term" value="F:phosphorelay sensor kinase activity"/>
    <property type="evidence" value="ECO:0007669"/>
    <property type="project" value="InterPro"/>
</dbReference>
<dbReference type="CDD" id="cd00130">
    <property type="entry name" value="PAS"/>
    <property type="match status" value="2"/>
</dbReference>
<evidence type="ECO:0000256" key="8">
    <source>
        <dbReference type="ARBA" id="ARBA00023012"/>
    </source>
</evidence>
<evidence type="ECO:0000313" key="12">
    <source>
        <dbReference type="Proteomes" id="UP000180057"/>
    </source>
</evidence>
<feature type="domain" description="Histidine kinase" evidence="9">
    <location>
        <begin position="254"/>
        <end position="458"/>
    </location>
</feature>
<keyword evidence="7" id="KW-0067">ATP-binding</keyword>
<dbReference type="Gene3D" id="1.10.287.130">
    <property type="match status" value="1"/>
</dbReference>
<dbReference type="PANTHER" id="PTHR43065:SF34">
    <property type="entry name" value="SPORULATION KINASE A"/>
    <property type="match status" value="1"/>
</dbReference>